<dbReference type="InterPro" id="IPR029149">
    <property type="entry name" value="Creatin/AminoP/Spt16_N"/>
</dbReference>
<dbReference type="SUPFAM" id="SSF53092">
    <property type="entry name" value="Creatinase/prolidase N-terminal domain"/>
    <property type="match status" value="1"/>
</dbReference>
<organism evidence="3 4">
    <name type="scientific">Salimicrobium halophilum</name>
    <dbReference type="NCBI Taxonomy" id="86666"/>
    <lineage>
        <taxon>Bacteria</taxon>
        <taxon>Bacillati</taxon>
        <taxon>Bacillota</taxon>
        <taxon>Bacilli</taxon>
        <taxon>Bacillales</taxon>
        <taxon>Bacillaceae</taxon>
        <taxon>Salimicrobium</taxon>
    </lineage>
</organism>
<reference evidence="4" key="1">
    <citation type="submission" date="2016-10" db="EMBL/GenBank/DDBJ databases">
        <authorList>
            <person name="Varghese N."/>
            <person name="Submissions S."/>
        </authorList>
    </citation>
    <scope>NUCLEOTIDE SEQUENCE [LARGE SCALE GENOMIC DNA]</scope>
    <source>
        <strain evidence="4">DSM 4771</strain>
    </source>
</reference>
<dbReference type="AlphaFoldDB" id="A0A1G8RMS2"/>
<dbReference type="CDD" id="cd01066">
    <property type="entry name" value="APP_MetAP"/>
    <property type="match status" value="1"/>
</dbReference>
<dbReference type="PANTHER" id="PTHR46112:SF2">
    <property type="entry name" value="XAA-PRO AMINOPEPTIDASE P-RELATED"/>
    <property type="match status" value="1"/>
</dbReference>
<dbReference type="Gene3D" id="3.40.350.10">
    <property type="entry name" value="Creatinase/prolidase N-terminal domain"/>
    <property type="match status" value="1"/>
</dbReference>
<feature type="domain" description="Peptidase M24" evidence="1">
    <location>
        <begin position="165"/>
        <end position="374"/>
    </location>
</feature>
<evidence type="ECO:0000313" key="4">
    <source>
        <dbReference type="Proteomes" id="UP000199225"/>
    </source>
</evidence>
<dbReference type="InterPro" id="IPR000994">
    <property type="entry name" value="Pept_M24"/>
</dbReference>
<evidence type="ECO:0000313" key="3">
    <source>
        <dbReference type="EMBL" id="SDJ18246.1"/>
    </source>
</evidence>
<evidence type="ECO:0000259" key="1">
    <source>
        <dbReference type="Pfam" id="PF00557"/>
    </source>
</evidence>
<evidence type="ECO:0000259" key="2">
    <source>
        <dbReference type="Pfam" id="PF01321"/>
    </source>
</evidence>
<protein>
    <submittedName>
        <fullName evidence="3">Xaa-Pro dipeptidase</fullName>
    </submittedName>
</protein>
<sequence>MVLPFDIMEYQERLNKTKERMEKDGIEILCVTNPSNMNYLTGYDAWSFYVHQMLIVIIDEPQPIWIGRTMDANGAKATTWIYDDNVIAYPDYYVHSDIYHPMDFIGEILREIGQGNRRIGVEMEQFYFTAKSFQRLQRALPDAFFLDASNLVNYVRLIKSDQEIEYMRRAGIIVDQAMSRTIDYIQPGVRENDAAAHLYYNLISGTSEYGGDYPAIVPMMPTGDHTSMPHLTWSEQTFKENSPVVIETAGCYKRYHVPMARTVSLGEPSERLQYVASIVQEGIENTLQTIRPGATCSDLEAAWRNSIKRYGFEKESRLGYSTGLSYPPDWGEHTASIRSDDHTVLQPNMTFHMIPALWFENDGIEISTTFRVTETGYELFTSYPRELIVKGNLGYNTNPMSS</sequence>
<feature type="domain" description="Creatinase N-terminal" evidence="2">
    <location>
        <begin position="13"/>
        <end position="158"/>
    </location>
</feature>
<name>A0A1G8RMS2_9BACI</name>
<dbReference type="Gene3D" id="3.90.230.10">
    <property type="entry name" value="Creatinase/methionine aminopeptidase superfamily"/>
    <property type="match status" value="1"/>
</dbReference>
<dbReference type="Pfam" id="PF01321">
    <property type="entry name" value="Creatinase_N"/>
    <property type="match status" value="1"/>
</dbReference>
<dbReference type="InterPro" id="IPR000587">
    <property type="entry name" value="Creatinase_N"/>
</dbReference>
<dbReference type="InterPro" id="IPR050659">
    <property type="entry name" value="Peptidase_M24B"/>
</dbReference>
<dbReference type="RefSeq" id="WP_093192866.1">
    <property type="nucleotide sequence ID" value="NZ_FNEV01000002.1"/>
</dbReference>
<accession>A0A1G8RMS2</accession>
<dbReference type="Pfam" id="PF00557">
    <property type="entry name" value="Peptidase_M24"/>
    <property type="match status" value="1"/>
</dbReference>
<dbReference type="EMBL" id="FNEV01000002">
    <property type="protein sequence ID" value="SDJ18246.1"/>
    <property type="molecule type" value="Genomic_DNA"/>
</dbReference>
<dbReference type="InterPro" id="IPR036005">
    <property type="entry name" value="Creatinase/aminopeptidase-like"/>
</dbReference>
<dbReference type="SUPFAM" id="SSF55920">
    <property type="entry name" value="Creatinase/aminopeptidase"/>
    <property type="match status" value="1"/>
</dbReference>
<keyword evidence="4" id="KW-1185">Reference proteome</keyword>
<dbReference type="STRING" id="86666.SAMN04490247_1131"/>
<proteinExistence type="predicted"/>
<gene>
    <name evidence="3" type="ORF">SAMN04490247_1131</name>
</gene>
<dbReference type="PANTHER" id="PTHR46112">
    <property type="entry name" value="AMINOPEPTIDASE"/>
    <property type="match status" value="1"/>
</dbReference>
<dbReference type="OrthoDB" id="9761809at2"/>
<dbReference type="Proteomes" id="UP000199225">
    <property type="component" value="Unassembled WGS sequence"/>
</dbReference>